<evidence type="ECO:0000256" key="3">
    <source>
        <dbReference type="ARBA" id="ARBA00022741"/>
    </source>
</evidence>
<dbReference type="PROSITE" id="PS00211">
    <property type="entry name" value="ABC_TRANSPORTER_1"/>
    <property type="match status" value="1"/>
</dbReference>
<dbReference type="GO" id="GO:0016887">
    <property type="term" value="F:ATP hydrolysis activity"/>
    <property type="evidence" value="ECO:0007669"/>
    <property type="project" value="InterPro"/>
</dbReference>
<evidence type="ECO:0000313" key="8">
    <source>
        <dbReference type="EMBL" id="KGM01429.1"/>
    </source>
</evidence>
<comment type="caution">
    <text evidence="8">The sequence shown here is derived from an EMBL/GenBank/DDBJ whole genome shotgun (WGS) entry which is preliminary data.</text>
</comment>
<keyword evidence="9" id="KW-1185">Reference proteome</keyword>
<dbReference type="InterPro" id="IPR017871">
    <property type="entry name" value="ABC_transporter-like_CS"/>
</dbReference>
<dbReference type="Pfam" id="PF03459">
    <property type="entry name" value="TOBE"/>
    <property type="match status" value="1"/>
</dbReference>
<protein>
    <recommendedName>
        <fullName evidence="10">Molybdenum ABC transporter ATP-binding protein</fullName>
    </recommendedName>
</protein>
<gene>
    <name evidence="8" type="ORF">Q760_01565</name>
</gene>
<reference evidence="8 9" key="1">
    <citation type="submission" date="2013-10" db="EMBL/GenBank/DDBJ databases">
        <authorList>
            <person name="Wang G."/>
            <person name="Zhuang W."/>
        </authorList>
    </citation>
    <scope>NUCLEOTIDE SEQUENCE [LARGE SCALE GENOMIC DNA]</scope>
    <source>
        <strain evidence="8 9">DSM 20118</strain>
    </source>
</reference>
<dbReference type="AlphaFoldDB" id="A0A0A0B6J8"/>
<dbReference type="InterPro" id="IPR050093">
    <property type="entry name" value="ABC_SmlMolc_Importer"/>
</dbReference>
<dbReference type="InterPro" id="IPR027417">
    <property type="entry name" value="P-loop_NTPase"/>
</dbReference>
<dbReference type="GO" id="GO:0015689">
    <property type="term" value="P:molybdate ion transport"/>
    <property type="evidence" value="ECO:0007669"/>
    <property type="project" value="InterPro"/>
</dbReference>
<dbReference type="InterPro" id="IPR003593">
    <property type="entry name" value="AAA+_ATPase"/>
</dbReference>
<dbReference type="SUPFAM" id="SSF52540">
    <property type="entry name" value="P-loop containing nucleoside triphosphate hydrolases"/>
    <property type="match status" value="1"/>
</dbReference>
<dbReference type="GO" id="GO:0005524">
    <property type="term" value="F:ATP binding"/>
    <property type="evidence" value="ECO:0007669"/>
    <property type="project" value="UniProtKB-KW"/>
</dbReference>
<evidence type="ECO:0000256" key="1">
    <source>
        <dbReference type="ARBA" id="ARBA00022448"/>
    </source>
</evidence>
<keyword evidence="3" id="KW-0547">Nucleotide-binding</keyword>
<proteinExistence type="predicted"/>
<dbReference type="RefSeq" id="WP_345968995.1">
    <property type="nucleotide sequence ID" value="NZ_AXNT01000107.1"/>
</dbReference>
<dbReference type="Proteomes" id="UP000029833">
    <property type="component" value="Unassembled WGS sequence"/>
</dbReference>
<evidence type="ECO:0000259" key="6">
    <source>
        <dbReference type="PROSITE" id="PS50893"/>
    </source>
</evidence>
<dbReference type="STRING" id="1408250.Q760_01565"/>
<dbReference type="PROSITE" id="PS50893">
    <property type="entry name" value="ABC_TRANSPORTER_2"/>
    <property type="match status" value="1"/>
</dbReference>
<evidence type="ECO:0000256" key="5">
    <source>
        <dbReference type="PROSITE-ProRule" id="PRU01213"/>
    </source>
</evidence>
<organism evidence="8 9">
    <name type="scientific">Cellulomonas cellasea DSM 20118</name>
    <dbReference type="NCBI Taxonomy" id="1408250"/>
    <lineage>
        <taxon>Bacteria</taxon>
        <taxon>Bacillati</taxon>
        <taxon>Actinomycetota</taxon>
        <taxon>Actinomycetes</taxon>
        <taxon>Micrococcales</taxon>
        <taxon>Cellulomonadaceae</taxon>
        <taxon>Cellulomonas</taxon>
    </lineage>
</organism>
<dbReference type="Gene3D" id="3.40.50.300">
    <property type="entry name" value="P-loop containing nucleotide triphosphate hydrolases"/>
    <property type="match status" value="1"/>
</dbReference>
<keyword evidence="1" id="KW-0813">Transport</keyword>
<dbReference type="InterPro" id="IPR005116">
    <property type="entry name" value="Transp-assoc_OB_typ1"/>
</dbReference>
<evidence type="ECO:0000256" key="4">
    <source>
        <dbReference type="ARBA" id="ARBA00022840"/>
    </source>
</evidence>
<dbReference type="EMBL" id="AXNT01000107">
    <property type="protein sequence ID" value="KGM01429.1"/>
    <property type="molecule type" value="Genomic_DNA"/>
</dbReference>
<dbReference type="SUPFAM" id="SSF50331">
    <property type="entry name" value="MOP-like"/>
    <property type="match status" value="1"/>
</dbReference>
<dbReference type="Pfam" id="PF00005">
    <property type="entry name" value="ABC_tran"/>
    <property type="match status" value="1"/>
</dbReference>
<keyword evidence="2 5" id="KW-0500">Molybdenum</keyword>
<evidence type="ECO:0000259" key="7">
    <source>
        <dbReference type="PROSITE" id="PS51866"/>
    </source>
</evidence>
<sequence>MPGRRLQADVRVHRAARQGTAAFTLDVQLDVGAGEVLAVVGPNGAGKSTLLAVLAGLLRPSGGTVHLAGRALTHVDPAGRVHAAVPPEQRGVGLLGQDPRLFPHLTALENVAFGPRARGARPAHARADAAAWLDAVGLPDLAAHRPAELSGGQRQRVALARALAARPHALLLDEPVAALDAAHAPLVRQLLREQVARTGTTTVLVTHDVLDAVVLADRVLVLDAGRAVHHGPTGAVLAAPRDPFTAALAGVNLVVGTGERGAVRAADGRLLRGTDPVPDGVAAAAVFAPAAVSVHTEEPVHASPRNVWPTTVVALEPRGAAVGVRTSGRPEVVADVTPASVAELGLRPGVPVWLSVKATEVGVHLR</sequence>
<dbReference type="PANTHER" id="PTHR42781">
    <property type="entry name" value="SPERMIDINE/PUTRESCINE IMPORT ATP-BINDING PROTEIN POTA"/>
    <property type="match status" value="1"/>
</dbReference>
<dbReference type="InterPro" id="IPR004606">
    <property type="entry name" value="Mop_domain"/>
</dbReference>
<keyword evidence="4" id="KW-0067">ATP-binding</keyword>
<accession>A0A0A0B6J8</accession>
<dbReference type="PROSITE" id="PS51866">
    <property type="entry name" value="MOP"/>
    <property type="match status" value="1"/>
</dbReference>
<dbReference type="InterPro" id="IPR003439">
    <property type="entry name" value="ABC_transporter-like_ATP-bd"/>
</dbReference>
<dbReference type="InterPro" id="IPR008995">
    <property type="entry name" value="Mo/tungstate-bd_C_term_dom"/>
</dbReference>
<name>A0A0A0B6J8_9CELL</name>
<dbReference type="Gene3D" id="2.40.50.100">
    <property type="match status" value="1"/>
</dbReference>
<dbReference type="PANTHER" id="PTHR42781:SF4">
    <property type="entry name" value="SPERMIDINE_PUTRESCINE IMPORT ATP-BINDING PROTEIN POTA"/>
    <property type="match status" value="1"/>
</dbReference>
<evidence type="ECO:0000313" key="9">
    <source>
        <dbReference type="Proteomes" id="UP000029833"/>
    </source>
</evidence>
<evidence type="ECO:0008006" key="10">
    <source>
        <dbReference type="Google" id="ProtNLM"/>
    </source>
</evidence>
<feature type="domain" description="ABC transporter" evidence="6">
    <location>
        <begin position="4"/>
        <end position="249"/>
    </location>
</feature>
<dbReference type="SMART" id="SM00382">
    <property type="entry name" value="AAA"/>
    <property type="match status" value="1"/>
</dbReference>
<feature type="domain" description="Mop" evidence="7">
    <location>
        <begin position="301"/>
        <end position="365"/>
    </location>
</feature>
<evidence type="ECO:0000256" key="2">
    <source>
        <dbReference type="ARBA" id="ARBA00022505"/>
    </source>
</evidence>